<keyword evidence="1" id="KW-0472">Membrane</keyword>
<dbReference type="Pfam" id="PF12773">
    <property type="entry name" value="DZR"/>
    <property type="match status" value="1"/>
</dbReference>
<evidence type="ECO:0000259" key="2">
    <source>
        <dbReference type="Pfam" id="PF12773"/>
    </source>
</evidence>
<organism evidence="4 5">
    <name type="scientific">Latilactobacillus fuchuensis DSM 14340 = JCM 11249</name>
    <dbReference type="NCBI Taxonomy" id="1423747"/>
    <lineage>
        <taxon>Bacteria</taxon>
        <taxon>Bacillati</taxon>
        <taxon>Bacillota</taxon>
        <taxon>Bacilli</taxon>
        <taxon>Lactobacillales</taxon>
        <taxon>Lactobacillaceae</taxon>
        <taxon>Latilactobacillus</taxon>
    </lineage>
</organism>
<dbReference type="AlphaFoldDB" id="A0A0R1S240"/>
<sequence length="385" mass="41718">MYCEQCGTKNESGLAFCINCGAKLIQATSVPIEPEPVKSAEETKQLCPVCQVAYAPGSQFCENCGHALGQPSGQVAKATQAAEPISRQTLKQQAPAQHKRLWWLVGGIAVIGVAVGAGLYLNQPASQSVKQPTSTSSKKTTSAFKQSVNAAEAALAQDDYDTALEAYNQAWTTGTQTQQQSIKAKRSGLQVLKDSQALADQSDYQGVIDKIEDSGLLTKKGNVAYQPLQKLYKTAKAQVTSEKPLWGMSQSSELSSFMDSWGSTMHQSYQEYTDVDSVDMYGTQLPAALLSGDLKTEVDGQIVQINWSDDGTSESGYQIVAAYSDANTADYGAKHFYLFAIDNGQPKVLITMQNQGNNNHSIEFKETENQTLKNRFAEIVNDSTD</sequence>
<reference evidence="4 5" key="1">
    <citation type="journal article" date="2015" name="Genome Announc.">
        <title>Expanding the biotechnology potential of lactobacilli through comparative genomics of 213 strains and associated genera.</title>
        <authorList>
            <person name="Sun Z."/>
            <person name="Harris H.M."/>
            <person name="McCann A."/>
            <person name="Guo C."/>
            <person name="Argimon S."/>
            <person name="Zhang W."/>
            <person name="Yang X."/>
            <person name="Jeffery I.B."/>
            <person name="Cooney J.C."/>
            <person name="Kagawa T.F."/>
            <person name="Liu W."/>
            <person name="Song Y."/>
            <person name="Salvetti E."/>
            <person name="Wrobel A."/>
            <person name="Rasinkangas P."/>
            <person name="Parkhill J."/>
            <person name="Rea M.C."/>
            <person name="O'Sullivan O."/>
            <person name="Ritari J."/>
            <person name="Douillard F.P."/>
            <person name="Paul Ross R."/>
            <person name="Yang R."/>
            <person name="Briner A.E."/>
            <person name="Felis G.E."/>
            <person name="de Vos W.M."/>
            <person name="Barrangou R."/>
            <person name="Klaenhammer T.R."/>
            <person name="Caufield P.W."/>
            <person name="Cui Y."/>
            <person name="Zhang H."/>
            <person name="O'Toole P.W."/>
        </authorList>
    </citation>
    <scope>NUCLEOTIDE SEQUENCE [LARGE SCALE GENOMIC DNA]</scope>
    <source>
        <strain evidence="4 5">DSM 14340</strain>
    </source>
</reference>
<dbReference type="InterPro" id="IPR025874">
    <property type="entry name" value="DZR"/>
</dbReference>
<keyword evidence="1" id="KW-1133">Transmembrane helix</keyword>
<dbReference type="InterPro" id="IPR031927">
    <property type="entry name" value="DUF4767"/>
</dbReference>
<evidence type="ECO:0000313" key="4">
    <source>
        <dbReference type="EMBL" id="KRL59880.1"/>
    </source>
</evidence>
<accession>A0A0R1S240</accession>
<dbReference type="STRING" id="1423747.FC69_GL001465"/>
<dbReference type="eggNOG" id="ENOG5033AQ2">
    <property type="taxonomic scope" value="Bacteria"/>
</dbReference>
<dbReference type="Proteomes" id="UP000051264">
    <property type="component" value="Unassembled WGS sequence"/>
</dbReference>
<gene>
    <name evidence="4" type="ORF">FC69_GL001465</name>
</gene>
<evidence type="ECO:0000256" key="1">
    <source>
        <dbReference type="SAM" id="Phobius"/>
    </source>
</evidence>
<comment type="caution">
    <text evidence="4">The sequence shown here is derived from an EMBL/GenBank/DDBJ whole genome shotgun (WGS) entry which is preliminary data.</text>
</comment>
<evidence type="ECO:0000259" key="3">
    <source>
        <dbReference type="Pfam" id="PF15983"/>
    </source>
</evidence>
<proteinExistence type="predicted"/>
<dbReference type="EMBL" id="AZEX01000040">
    <property type="protein sequence ID" value="KRL59880.1"/>
    <property type="molecule type" value="Genomic_DNA"/>
</dbReference>
<keyword evidence="1" id="KW-0812">Transmembrane</keyword>
<evidence type="ECO:0000313" key="5">
    <source>
        <dbReference type="Proteomes" id="UP000051264"/>
    </source>
</evidence>
<name>A0A0R1S240_9LACO</name>
<feature type="transmembrane region" description="Helical" evidence="1">
    <location>
        <begin position="101"/>
        <end position="121"/>
    </location>
</feature>
<dbReference type="RefSeq" id="WP_025082661.1">
    <property type="nucleotide sequence ID" value="NZ_AZEX01000040.1"/>
</dbReference>
<feature type="domain" description="DZANK-type" evidence="2">
    <location>
        <begin position="3"/>
        <end position="65"/>
    </location>
</feature>
<evidence type="ECO:0008006" key="6">
    <source>
        <dbReference type="Google" id="ProtNLM"/>
    </source>
</evidence>
<dbReference type="Pfam" id="PF15983">
    <property type="entry name" value="DUF4767"/>
    <property type="match status" value="1"/>
</dbReference>
<dbReference type="PATRIC" id="fig|1423747.3.peg.1492"/>
<feature type="domain" description="DUF4767" evidence="3">
    <location>
        <begin position="244"/>
        <end position="380"/>
    </location>
</feature>
<protein>
    <recommendedName>
        <fullName evidence="6">DZANK-type domain-containing protein</fullName>
    </recommendedName>
</protein>